<evidence type="ECO:0000313" key="4">
    <source>
        <dbReference type="Proteomes" id="UP000053477"/>
    </source>
</evidence>
<protein>
    <recommendedName>
        <fullName evidence="2">Smr domain-containing protein</fullName>
    </recommendedName>
</protein>
<reference evidence="3 4" key="1">
    <citation type="submission" date="2015-04" db="EMBL/GenBank/DDBJ databases">
        <title>Complete genome sequence of Schizopora paradoxa KUC8140, a cosmopolitan wood degrader in East Asia.</title>
        <authorList>
            <consortium name="DOE Joint Genome Institute"/>
            <person name="Min B."/>
            <person name="Park H."/>
            <person name="Jang Y."/>
            <person name="Kim J.-J."/>
            <person name="Kim K.H."/>
            <person name="Pangilinan J."/>
            <person name="Lipzen A."/>
            <person name="Riley R."/>
            <person name="Grigoriev I.V."/>
            <person name="Spatafora J.W."/>
            <person name="Choi I.-G."/>
        </authorList>
    </citation>
    <scope>NUCLEOTIDE SEQUENCE [LARGE SCALE GENOMIC DNA]</scope>
    <source>
        <strain evidence="3 4">KUC8140</strain>
    </source>
</reference>
<accession>A0A0H2R9Z1</accession>
<dbReference type="EMBL" id="KQ086081">
    <property type="protein sequence ID" value="KLO08690.1"/>
    <property type="molecule type" value="Genomic_DNA"/>
</dbReference>
<dbReference type="InterPro" id="IPR036063">
    <property type="entry name" value="Smr_dom_sf"/>
</dbReference>
<keyword evidence="4" id="KW-1185">Reference proteome</keyword>
<feature type="compositionally biased region" description="Basic residues" evidence="1">
    <location>
        <begin position="8"/>
        <end position="17"/>
    </location>
</feature>
<evidence type="ECO:0000256" key="1">
    <source>
        <dbReference type="SAM" id="MobiDB-lite"/>
    </source>
</evidence>
<dbReference type="PANTHER" id="PTHR47417:SF1">
    <property type="entry name" value="SMR DOMAIN-CONTAINING PROTEIN YPL199C"/>
    <property type="match status" value="1"/>
</dbReference>
<dbReference type="PROSITE" id="PS50828">
    <property type="entry name" value="SMR"/>
    <property type="match status" value="1"/>
</dbReference>
<dbReference type="OrthoDB" id="3231855at2759"/>
<dbReference type="SUPFAM" id="SSF160443">
    <property type="entry name" value="SMR domain-like"/>
    <property type="match status" value="1"/>
</dbReference>
<dbReference type="STRING" id="27342.A0A0H2R9Z1"/>
<dbReference type="Pfam" id="PF01713">
    <property type="entry name" value="Smr"/>
    <property type="match status" value="1"/>
</dbReference>
<dbReference type="InterPro" id="IPR002625">
    <property type="entry name" value="Smr_dom"/>
</dbReference>
<feature type="compositionally biased region" description="Acidic residues" evidence="1">
    <location>
        <begin position="75"/>
        <end position="101"/>
    </location>
</feature>
<dbReference type="Proteomes" id="UP000053477">
    <property type="component" value="Unassembled WGS sequence"/>
</dbReference>
<dbReference type="SMART" id="SM00463">
    <property type="entry name" value="SMR"/>
    <property type="match status" value="1"/>
</dbReference>
<feature type="domain" description="Smr" evidence="2">
    <location>
        <begin position="256"/>
        <end position="332"/>
    </location>
</feature>
<name>A0A0H2R9Z1_9AGAM</name>
<gene>
    <name evidence="3" type="ORF">SCHPADRAFT_599490</name>
</gene>
<dbReference type="PANTHER" id="PTHR47417">
    <property type="entry name" value="SMR DOMAIN-CONTAINING PROTEIN YPL199C"/>
    <property type="match status" value="1"/>
</dbReference>
<proteinExistence type="predicted"/>
<evidence type="ECO:0000313" key="3">
    <source>
        <dbReference type="EMBL" id="KLO08690.1"/>
    </source>
</evidence>
<dbReference type="Gene3D" id="3.30.1370.110">
    <property type="match status" value="1"/>
</dbReference>
<dbReference type="AlphaFoldDB" id="A0A0H2R9Z1"/>
<feature type="region of interest" description="Disordered" evidence="1">
    <location>
        <begin position="1"/>
        <end position="108"/>
    </location>
</feature>
<organism evidence="3 4">
    <name type="scientific">Schizopora paradoxa</name>
    <dbReference type="NCBI Taxonomy" id="27342"/>
    <lineage>
        <taxon>Eukaryota</taxon>
        <taxon>Fungi</taxon>
        <taxon>Dikarya</taxon>
        <taxon>Basidiomycota</taxon>
        <taxon>Agaricomycotina</taxon>
        <taxon>Agaricomycetes</taxon>
        <taxon>Hymenochaetales</taxon>
        <taxon>Schizoporaceae</taxon>
        <taxon>Schizopora</taxon>
    </lineage>
</organism>
<dbReference type="InParanoid" id="A0A0H2R9Z1"/>
<sequence>MQADSLSLRRRNIRRRSNHDFDTHLDSPAESEGEGDRDATMGAGSSYSYPTGSFAAENSNSSRFEERRDISSELDLVEELDVEEQDGWSQSDSDEQYDADPESNLHSLPMLVPRIPEWMLDIDEYSYLIPLRPSPSDIVYPTEERDDSIPQRPAPSRHSVFCGATFASIAPNPKQESKALAEQHRKLAKAAVRKRNCLLDKRKEALCRGDEEEARALERKDAKQQELILEHNRIAAAHAFEYNNKYCGAAQRLELVNLHNLHVEEAKGYTLQHIHACMQRNIKRTRIITGRGSHSVDNIPKIRPAIEELLVTLSCVKNCFRFPDNEGMLLVCLKAVKAPVVVGAEERARAGLRDPRS</sequence>
<evidence type="ECO:0000259" key="2">
    <source>
        <dbReference type="PROSITE" id="PS50828"/>
    </source>
</evidence>
<feature type="compositionally biased region" description="Basic and acidic residues" evidence="1">
    <location>
        <begin position="18"/>
        <end position="27"/>
    </location>
</feature>
<dbReference type="InterPro" id="IPR053020">
    <property type="entry name" value="Smr_domain_protein"/>
</dbReference>
<feature type="compositionally biased region" description="Polar residues" evidence="1">
    <location>
        <begin position="43"/>
        <end position="62"/>
    </location>
</feature>